<dbReference type="RefSeq" id="WP_138127334.1">
    <property type="nucleotide sequence ID" value="NZ_SWLG01000009.1"/>
</dbReference>
<dbReference type="CDD" id="cd17470">
    <property type="entry name" value="T3SS_Flik_C"/>
    <property type="match status" value="1"/>
</dbReference>
<feature type="coiled-coil region" evidence="1">
    <location>
        <begin position="51"/>
        <end position="78"/>
    </location>
</feature>
<organism evidence="4 5">
    <name type="scientific">Exobacillus caeni</name>
    <dbReference type="NCBI Taxonomy" id="2574798"/>
    <lineage>
        <taxon>Bacteria</taxon>
        <taxon>Bacillati</taxon>
        <taxon>Bacillota</taxon>
        <taxon>Bacilli</taxon>
        <taxon>Bacillales</taxon>
        <taxon>Guptibacillaceae</taxon>
        <taxon>Exobacillus</taxon>
    </lineage>
</organism>
<dbReference type="Gene3D" id="3.30.750.140">
    <property type="match status" value="1"/>
</dbReference>
<dbReference type="InterPro" id="IPR021136">
    <property type="entry name" value="Flagellar_hook_control-like_C"/>
</dbReference>
<dbReference type="AlphaFoldDB" id="A0A5R9FAI5"/>
<feature type="region of interest" description="Disordered" evidence="2">
    <location>
        <begin position="171"/>
        <end position="240"/>
    </location>
</feature>
<dbReference type="Proteomes" id="UP000308230">
    <property type="component" value="Unassembled WGS sequence"/>
</dbReference>
<keyword evidence="5" id="KW-1185">Reference proteome</keyword>
<dbReference type="EMBL" id="SWLG01000009">
    <property type="protein sequence ID" value="TLS36635.1"/>
    <property type="molecule type" value="Genomic_DNA"/>
</dbReference>
<evidence type="ECO:0000313" key="5">
    <source>
        <dbReference type="Proteomes" id="UP000308230"/>
    </source>
</evidence>
<feature type="compositionally biased region" description="Polar residues" evidence="2">
    <location>
        <begin position="211"/>
        <end position="240"/>
    </location>
</feature>
<gene>
    <name evidence="4" type="ORF">FCL54_14025</name>
</gene>
<evidence type="ECO:0000256" key="2">
    <source>
        <dbReference type="SAM" id="MobiDB-lite"/>
    </source>
</evidence>
<feature type="region of interest" description="Disordered" evidence="2">
    <location>
        <begin position="254"/>
        <end position="281"/>
    </location>
</feature>
<keyword evidence="1" id="KW-0175">Coiled coil</keyword>
<proteinExistence type="predicted"/>
<evidence type="ECO:0000259" key="3">
    <source>
        <dbReference type="Pfam" id="PF02120"/>
    </source>
</evidence>
<name>A0A5R9FAI5_9BACL</name>
<feature type="region of interest" description="Disordered" evidence="2">
    <location>
        <begin position="403"/>
        <end position="457"/>
    </location>
</feature>
<evidence type="ECO:0000313" key="4">
    <source>
        <dbReference type="EMBL" id="TLS36635.1"/>
    </source>
</evidence>
<feature type="compositionally biased region" description="Polar residues" evidence="2">
    <location>
        <begin position="440"/>
        <end position="457"/>
    </location>
</feature>
<feature type="domain" description="Flagellar hook-length control protein-like C-terminal" evidence="3">
    <location>
        <begin position="324"/>
        <end position="405"/>
    </location>
</feature>
<dbReference type="Pfam" id="PF02120">
    <property type="entry name" value="Flg_hook"/>
    <property type="match status" value="1"/>
</dbReference>
<dbReference type="InterPro" id="IPR038610">
    <property type="entry name" value="FliK-like_C_sf"/>
</dbReference>
<sequence length="457" mass="50349">MNIGQLMGQLKQSAAINQSETSSVGKAMDEKGFKGLLSDLITGKEGQPKTLNGIKDLLKELKQMLEEVLNSSEQTEDKSAIVEQVEELLAMPVFALNPEVKSLDSKVTIQLNNKQADSIANELSKLETFINERLKSQSQSQSQTSIDPKEKTHLKELLSRVEELLKNEKLVSRSKNPVDHQELKQPRPIEASIVMQGINGKNKPTEKQNVESKNPANTTETGTQNTKADSSGHNSTNLSKTFETKIEFVTEKPIKNNDFQHGNPQKSDTVQGALNSNTGTALDPLGLAGDSKTFETQQAKGEQSVPTGRLSTLVDDLKEVIQGRIKVSANSETSQIRMKLMPENLGHIDIKIATHEGKITAQLMAGTHIAKEALELQVNQLRTALVNQGINVDRIDVTQQNQSNQSMFNQQHGQGQQQFGQQQQQKQPNYKPNGYAVEESQPQPNSPNGDTQINYAV</sequence>
<protein>
    <recommendedName>
        <fullName evidence="3">Flagellar hook-length control protein-like C-terminal domain-containing protein</fullName>
    </recommendedName>
</protein>
<dbReference type="OrthoDB" id="2380967at2"/>
<feature type="compositionally biased region" description="Low complexity" evidence="2">
    <location>
        <begin position="403"/>
        <end position="427"/>
    </location>
</feature>
<reference evidence="4 5" key="1">
    <citation type="submission" date="2019-04" db="EMBL/GenBank/DDBJ databases">
        <title>Bacillus caeni sp. nov., a bacterium isolated from mangrove sediment.</title>
        <authorList>
            <person name="Huang H."/>
            <person name="Mo K."/>
            <person name="Hu Y."/>
        </authorList>
    </citation>
    <scope>NUCLEOTIDE SEQUENCE [LARGE SCALE GENOMIC DNA]</scope>
    <source>
        <strain evidence="4 5">HB172195</strain>
    </source>
</reference>
<accession>A0A5R9FAI5</accession>
<evidence type="ECO:0000256" key="1">
    <source>
        <dbReference type="SAM" id="Coils"/>
    </source>
</evidence>
<feature type="compositionally biased region" description="Basic and acidic residues" evidence="2">
    <location>
        <begin position="171"/>
        <end position="187"/>
    </location>
</feature>
<comment type="caution">
    <text evidence="4">The sequence shown here is derived from an EMBL/GenBank/DDBJ whole genome shotgun (WGS) entry which is preliminary data.</text>
</comment>
<feature type="compositionally biased region" description="Polar residues" evidence="2">
    <location>
        <begin position="257"/>
        <end position="280"/>
    </location>
</feature>